<evidence type="ECO:0000313" key="1">
    <source>
        <dbReference type="EMBL" id="KAK8858088.1"/>
    </source>
</evidence>
<proteinExistence type="predicted"/>
<dbReference type="InterPro" id="IPR011989">
    <property type="entry name" value="ARM-like"/>
</dbReference>
<protein>
    <submittedName>
        <fullName evidence="1">Uncharacterized protein</fullName>
    </submittedName>
</protein>
<evidence type="ECO:0000313" key="2">
    <source>
        <dbReference type="Proteomes" id="UP001470230"/>
    </source>
</evidence>
<gene>
    <name evidence="1" type="ORF">M9Y10_013188</name>
</gene>
<comment type="caution">
    <text evidence="1">The sequence shown here is derived from an EMBL/GenBank/DDBJ whole genome shotgun (WGS) entry which is preliminary data.</text>
</comment>
<dbReference type="SUPFAM" id="SSF48371">
    <property type="entry name" value="ARM repeat"/>
    <property type="match status" value="1"/>
</dbReference>
<keyword evidence="2" id="KW-1185">Reference proteome</keyword>
<dbReference type="Proteomes" id="UP001470230">
    <property type="component" value="Unassembled WGS sequence"/>
</dbReference>
<accession>A0ABR2I6I9</accession>
<dbReference type="InterPro" id="IPR016024">
    <property type="entry name" value="ARM-type_fold"/>
</dbReference>
<sequence length="243" mass="27743">MISFILKNILNTSLNSFLSQFDLSMINFIEKIIVISLSNQDIHSCAALANTLESILILTSNRIPTFFSEKVNILFENFNLLIFIEIINKSKNPLPILSVQCICNFILAGFANRVLSLNDVVSCFLNKLENGDYEIKEEIILCLINLLEKAPLEYKSSFLSNRKILSLFVDVFPTLHIKYVLYFLKSLYNELSQCTKIANFADIKNAFLEAEFLNIFESLDCEVEGDDISEIQPINELFQNILS</sequence>
<organism evidence="1 2">
    <name type="scientific">Tritrichomonas musculus</name>
    <dbReference type="NCBI Taxonomy" id="1915356"/>
    <lineage>
        <taxon>Eukaryota</taxon>
        <taxon>Metamonada</taxon>
        <taxon>Parabasalia</taxon>
        <taxon>Tritrichomonadida</taxon>
        <taxon>Tritrichomonadidae</taxon>
        <taxon>Tritrichomonas</taxon>
    </lineage>
</organism>
<dbReference type="Gene3D" id="1.25.10.10">
    <property type="entry name" value="Leucine-rich Repeat Variant"/>
    <property type="match status" value="1"/>
</dbReference>
<reference evidence="1 2" key="1">
    <citation type="submission" date="2024-04" db="EMBL/GenBank/DDBJ databases">
        <title>Tritrichomonas musculus Genome.</title>
        <authorList>
            <person name="Alves-Ferreira E."/>
            <person name="Grigg M."/>
            <person name="Lorenzi H."/>
            <person name="Galac M."/>
        </authorList>
    </citation>
    <scope>NUCLEOTIDE SEQUENCE [LARGE SCALE GENOMIC DNA]</scope>
    <source>
        <strain evidence="1 2">EAF2021</strain>
    </source>
</reference>
<dbReference type="EMBL" id="JAPFFF010000019">
    <property type="protein sequence ID" value="KAK8858088.1"/>
    <property type="molecule type" value="Genomic_DNA"/>
</dbReference>
<name>A0ABR2I6I9_9EUKA</name>